<dbReference type="EMBL" id="AFOY02000015">
    <property type="protein sequence ID" value="EXF94098.1"/>
    <property type="molecule type" value="Genomic_DNA"/>
</dbReference>
<name>A0A010SSZ3_PSEFL</name>
<proteinExistence type="predicted"/>
<dbReference type="HOGENOM" id="CLU_2719226_0_0_6"/>
<gene>
    <name evidence="1" type="ORF">HK44_005960</name>
</gene>
<organism evidence="1 2">
    <name type="scientific">Pseudomonas fluorescens HK44</name>
    <dbReference type="NCBI Taxonomy" id="1042209"/>
    <lineage>
        <taxon>Bacteria</taxon>
        <taxon>Pseudomonadati</taxon>
        <taxon>Pseudomonadota</taxon>
        <taxon>Gammaproteobacteria</taxon>
        <taxon>Pseudomonadales</taxon>
        <taxon>Pseudomonadaceae</taxon>
        <taxon>Pseudomonas</taxon>
    </lineage>
</organism>
<evidence type="ECO:0000313" key="2">
    <source>
        <dbReference type="Proteomes" id="UP000022611"/>
    </source>
</evidence>
<dbReference type="AlphaFoldDB" id="A0A010SSZ3"/>
<protein>
    <submittedName>
        <fullName evidence="1">Uncharacterized protein</fullName>
    </submittedName>
</protein>
<reference evidence="1 2" key="1">
    <citation type="journal article" date="2011" name="J. Bacteriol.">
        <title>Draft genome sequence of the polycyclic aromatic hydrocarbon-degrading, genetically engineered bioluminescent bioreporter Pseudomonas fluorescens HK44.</title>
        <authorList>
            <person name="Chauhan A."/>
            <person name="Layton A.C."/>
            <person name="Williams D.E."/>
            <person name="Smartt A.E."/>
            <person name="Ripp S."/>
            <person name="Karpinets T.V."/>
            <person name="Brown S.D."/>
            <person name="Sayler G.S."/>
        </authorList>
    </citation>
    <scope>NUCLEOTIDE SEQUENCE [LARGE SCALE GENOMIC DNA]</scope>
    <source>
        <strain evidence="1 2">HK44</strain>
    </source>
</reference>
<comment type="caution">
    <text evidence="1">The sequence shown here is derived from an EMBL/GenBank/DDBJ whole genome shotgun (WGS) entry which is preliminary data.</text>
</comment>
<evidence type="ECO:0000313" key="1">
    <source>
        <dbReference type="EMBL" id="EXF94098.1"/>
    </source>
</evidence>
<dbReference type="Proteomes" id="UP000022611">
    <property type="component" value="Unassembled WGS sequence"/>
</dbReference>
<accession>A0A010SSZ3</accession>
<sequence length="72" mass="8135">MVKAFKLRDWFGQDKDAKSTWRRSLLPLGCVAAPKSAIALYQKVTINGLCDRFAIEREQAPSPQESITVLLR</sequence>